<dbReference type="Proteomes" id="UP001196565">
    <property type="component" value="Unassembled WGS sequence"/>
</dbReference>
<dbReference type="RefSeq" id="WP_219766721.1">
    <property type="nucleotide sequence ID" value="NZ_JAHYBZ010000015.1"/>
</dbReference>
<evidence type="ECO:0000313" key="3">
    <source>
        <dbReference type="Proteomes" id="UP001196565"/>
    </source>
</evidence>
<protein>
    <submittedName>
        <fullName evidence="2">DsrE family protein</fullName>
    </submittedName>
</protein>
<evidence type="ECO:0000313" key="2">
    <source>
        <dbReference type="EMBL" id="MBW6401854.1"/>
    </source>
</evidence>
<gene>
    <name evidence="2" type="ORF">KPL78_28665</name>
</gene>
<keyword evidence="1" id="KW-0732">Signal</keyword>
<evidence type="ECO:0000256" key="1">
    <source>
        <dbReference type="SAM" id="SignalP"/>
    </source>
</evidence>
<feature type="chain" id="PRO_5046582935" evidence="1">
    <location>
        <begin position="26"/>
        <end position="154"/>
    </location>
</feature>
<dbReference type="InterPro" id="IPR003787">
    <property type="entry name" value="Sulphur_relay_DsrE/F-like"/>
</dbReference>
<dbReference type="Gene3D" id="3.40.1260.10">
    <property type="entry name" value="DsrEFH-like"/>
    <property type="match status" value="1"/>
</dbReference>
<feature type="signal peptide" evidence="1">
    <location>
        <begin position="1"/>
        <end position="25"/>
    </location>
</feature>
<dbReference type="SUPFAM" id="SSF75169">
    <property type="entry name" value="DsrEFH-like"/>
    <property type="match status" value="1"/>
</dbReference>
<accession>A0ABS7AL52</accession>
<sequence length="154" mass="15640">MFKRGALKGALLAALAGAGIARAQAQTPAAPAPARKRFLVHVTTGPQDPTKAALAFLVAATALKQGHAVTLFLAGEGVRLLSAEALASVEGQGTGRLSAHLAEILAHGGRFALSGMSARARGLGEDLIAGRPAEFAQPDALVRLAVEADVVITY</sequence>
<organism evidence="2 3">
    <name type="scientific">Roseomonas alba</name>
    <dbReference type="NCBI Taxonomy" id="2846776"/>
    <lineage>
        <taxon>Bacteria</taxon>
        <taxon>Pseudomonadati</taxon>
        <taxon>Pseudomonadota</taxon>
        <taxon>Alphaproteobacteria</taxon>
        <taxon>Acetobacterales</taxon>
        <taxon>Roseomonadaceae</taxon>
        <taxon>Roseomonas</taxon>
    </lineage>
</organism>
<reference evidence="2 3" key="1">
    <citation type="submission" date="2021-07" db="EMBL/GenBank/DDBJ databases">
        <authorList>
            <person name="So Y."/>
        </authorList>
    </citation>
    <scope>NUCLEOTIDE SEQUENCE [LARGE SCALE GENOMIC DNA]</scope>
    <source>
        <strain evidence="2 3">HJA6</strain>
    </source>
</reference>
<name>A0ABS7AL52_9PROT</name>
<proteinExistence type="predicted"/>
<dbReference type="InterPro" id="IPR027396">
    <property type="entry name" value="DsrEFH-like"/>
</dbReference>
<dbReference type="Pfam" id="PF02635">
    <property type="entry name" value="DsrE"/>
    <property type="match status" value="1"/>
</dbReference>
<keyword evidence="3" id="KW-1185">Reference proteome</keyword>
<dbReference type="EMBL" id="JAHYBZ010000015">
    <property type="protein sequence ID" value="MBW6401854.1"/>
    <property type="molecule type" value="Genomic_DNA"/>
</dbReference>
<comment type="caution">
    <text evidence="2">The sequence shown here is derived from an EMBL/GenBank/DDBJ whole genome shotgun (WGS) entry which is preliminary data.</text>
</comment>